<dbReference type="AlphaFoldDB" id="A0A553USJ2"/>
<sequence>MVLVKIKYKKDLQWVIGSILNYRGIKLSRSEARIGVKLFEHGLNYLSAKQEEEQRRVQLEREYEHEVNLQHHYDELGTMIKDIKNTLVSQNTKNSQVVQPTEVVTFDTIIENIMSNPTVISLANEFLFSLQSLTTSINNSIEQSRQETSEGVKALSNVLDKMQENQAKSDEKFNQLLNEMREDRKQFQQTLVANANPNAVSGDDLYEVKEIQKVIITTCRI</sequence>
<organism evidence="1 2">
    <name type="scientific">Helicobacter mehlei</name>
    <dbReference type="NCBI Taxonomy" id="2316080"/>
    <lineage>
        <taxon>Bacteria</taxon>
        <taxon>Pseudomonadati</taxon>
        <taxon>Campylobacterota</taxon>
        <taxon>Epsilonproteobacteria</taxon>
        <taxon>Campylobacterales</taxon>
        <taxon>Helicobacteraceae</taxon>
        <taxon>Helicobacter</taxon>
    </lineage>
</organism>
<reference evidence="2" key="1">
    <citation type="submission" date="2019-07" db="EMBL/GenBank/DDBJ databases">
        <title>Helicobacter labacensis sp. nov., Helicobacter mehlei sp. nov. and Helicobacter vulpis sp. nov., isolated from gastric mucosa of red fox (Vulpis vulpis).</title>
        <authorList>
            <person name="Papic B."/>
        </authorList>
    </citation>
    <scope>NUCLEOTIDE SEQUENCE [LARGE SCALE GENOMIC DNA]</scope>
    <source>
        <strain evidence="2">L8b</strain>
    </source>
</reference>
<dbReference type="RefSeq" id="WP_120948465.1">
    <property type="nucleotide sequence ID" value="NZ_QXQS01000011.1"/>
</dbReference>
<proteinExistence type="predicted"/>
<gene>
    <name evidence="1" type="ORF">FNE76_05055</name>
</gene>
<dbReference type="EMBL" id="VKGC01000011">
    <property type="protein sequence ID" value="TSA83187.1"/>
    <property type="molecule type" value="Genomic_DNA"/>
</dbReference>
<protein>
    <submittedName>
        <fullName evidence="1">Uncharacterized protein</fullName>
    </submittedName>
</protein>
<evidence type="ECO:0000313" key="2">
    <source>
        <dbReference type="Proteomes" id="UP000319322"/>
    </source>
</evidence>
<accession>A0A553USJ2</accession>
<keyword evidence="2" id="KW-1185">Reference proteome</keyword>
<name>A0A553USJ2_9HELI</name>
<dbReference type="Proteomes" id="UP000319322">
    <property type="component" value="Unassembled WGS sequence"/>
</dbReference>
<evidence type="ECO:0000313" key="1">
    <source>
        <dbReference type="EMBL" id="TSA83187.1"/>
    </source>
</evidence>
<comment type="caution">
    <text evidence="1">The sequence shown here is derived from an EMBL/GenBank/DDBJ whole genome shotgun (WGS) entry which is preliminary data.</text>
</comment>
<reference evidence="1 2" key="2">
    <citation type="submission" date="2019-07" db="EMBL/GenBank/DDBJ databases">
        <title>Helicobacter labacensis sp. nov., Helicobacter mehlei sp. nov. and Helicobacter vulpis sp. nov., isolated from gastric mucosa of red fox (Vulpis vulpis).</title>
        <authorList>
            <person name="Kusar D."/>
            <person name="Gruntar I."/>
            <person name="Pate M."/>
            <person name="Zajc U."/>
            <person name="Ocepek M."/>
        </authorList>
    </citation>
    <scope>NUCLEOTIDE SEQUENCE [LARGE SCALE GENOMIC DNA]</scope>
    <source>
        <strain evidence="1 2">L8b</strain>
    </source>
</reference>